<gene>
    <name evidence="1" type="ORF">A4H97_21425</name>
</gene>
<dbReference type="EMBL" id="LVXG01000003">
    <property type="protein sequence ID" value="OQP54534.1"/>
    <property type="molecule type" value="Genomic_DNA"/>
</dbReference>
<organism evidence="1 2">
    <name type="scientific">Niastella yeongjuensis</name>
    <dbReference type="NCBI Taxonomy" id="354355"/>
    <lineage>
        <taxon>Bacteria</taxon>
        <taxon>Pseudomonadati</taxon>
        <taxon>Bacteroidota</taxon>
        <taxon>Chitinophagia</taxon>
        <taxon>Chitinophagales</taxon>
        <taxon>Chitinophagaceae</taxon>
        <taxon>Niastella</taxon>
    </lineage>
</organism>
<evidence type="ECO:0000313" key="1">
    <source>
        <dbReference type="EMBL" id="OQP54534.1"/>
    </source>
</evidence>
<dbReference type="AlphaFoldDB" id="A0A1V9F845"/>
<keyword evidence="2" id="KW-1185">Reference proteome</keyword>
<comment type="caution">
    <text evidence="1">The sequence shown here is derived from an EMBL/GenBank/DDBJ whole genome shotgun (WGS) entry which is preliminary data.</text>
</comment>
<sequence length="206" mass="24362">MVVNHKRHVINLDKVGDKLRPICTAGYYYQEREEIAFPYVKNHFGGYTEDSTKPYLQKQIRPLTLHKDGTLLTFGISTGFQENHAFDYAATCELQDSNSIDNAKKHIECDIRHYKNRYPIWGKGVFKTEENEIVIQYYVNWIGEYYLVEKKGKVLSDTAFVLTKSFDYKLNEAKDIYELYKFQQFDIKPDSTNYILKHKRKFKNKA</sequence>
<evidence type="ECO:0000313" key="2">
    <source>
        <dbReference type="Proteomes" id="UP000192610"/>
    </source>
</evidence>
<protein>
    <submittedName>
        <fullName evidence="1">Uncharacterized protein</fullName>
    </submittedName>
</protein>
<dbReference type="Proteomes" id="UP000192610">
    <property type="component" value="Unassembled WGS sequence"/>
</dbReference>
<reference evidence="2" key="1">
    <citation type="submission" date="2016-04" db="EMBL/GenBank/DDBJ databases">
        <authorList>
            <person name="Chen L."/>
            <person name="Zhuang W."/>
            <person name="Wang G."/>
        </authorList>
    </citation>
    <scope>NUCLEOTIDE SEQUENCE [LARGE SCALE GENOMIC DNA]</scope>
    <source>
        <strain evidence="2">17621</strain>
    </source>
</reference>
<accession>A0A1V9F845</accession>
<proteinExistence type="predicted"/>
<name>A0A1V9F845_9BACT</name>